<comment type="pathway">
    <text evidence="1">Protein modification; peptidyl-diphthamide biosynthesis.</text>
</comment>
<dbReference type="CDD" id="cd01994">
    <property type="entry name" value="AANH_PF0828-like"/>
    <property type="match status" value="1"/>
</dbReference>
<dbReference type="Pfam" id="PF01042">
    <property type="entry name" value="Ribonuc_L-PSP"/>
    <property type="match status" value="2"/>
</dbReference>
<gene>
    <name evidence="12" type="ORF">EVG20_g5452</name>
</gene>
<dbReference type="EMBL" id="SEOQ01000322">
    <property type="protein sequence ID" value="TFY65643.1"/>
    <property type="molecule type" value="Genomic_DNA"/>
</dbReference>
<dbReference type="STRING" id="205917.A0A4Y9YVE6"/>
<dbReference type="GO" id="GO:0005524">
    <property type="term" value="F:ATP binding"/>
    <property type="evidence" value="ECO:0007669"/>
    <property type="project" value="UniProtKB-KW"/>
</dbReference>
<dbReference type="NCBIfam" id="TIGR00290">
    <property type="entry name" value="MJ0570_dom"/>
    <property type="match status" value="1"/>
</dbReference>
<dbReference type="PANTHER" id="PTHR12196:SF2">
    <property type="entry name" value="DIPHTHINE--AMMONIA LIGASE"/>
    <property type="match status" value="1"/>
</dbReference>
<dbReference type="AlphaFoldDB" id="A0A4Y9YVE6"/>
<dbReference type="Gene3D" id="3.40.50.620">
    <property type="entry name" value="HUPs"/>
    <property type="match status" value="1"/>
</dbReference>
<accession>A0A4Y9YVE6</accession>
<dbReference type="OrthoDB" id="686384at2759"/>
<feature type="domain" description="Diphthamide synthase" evidence="11">
    <location>
        <begin position="1"/>
        <end position="243"/>
    </location>
</feature>
<evidence type="ECO:0000256" key="2">
    <source>
        <dbReference type="ARBA" id="ARBA00012089"/>
    </source>
</evidence>
<dbReference type="SUPFAM" id="SSF55298">
    <property type="entry name" value="YjgF-like"/>
    <property type="match status" value="2"/>
</dbReference>
<dbReference type="CDD" id="cd06155">
    <property type="entry name" value="eu_AANH_C_1"/>
    <property type="match status" value="1"/>
</dbReference>
<evidence type="ECO:0000313" key="13">
    <source>
        <dbReference type="Proteomes" id="UP000298327"/>
    </source>
</evidence>
<dbReference type="InterPro" id="IPR002761">
    <property type="entry name" value="Diphthami_syn_dom"/>
</dbReference>
<dbReference type="Proteomes" id="UP000298327">
    <property type="component" value="Unassembled WGS sequence"/>
</dbReference>
<feature type="region of interest" description="Disordered" evidence="10">
    <location>
        <begin position="281"/>
        <end position="307"/>
    </location>
</feature>
<evidence type="ECO:0000256" key="3">
    <source>
        <dbReference type="ARBA" id="ARBA00018426"/>
    </source>
</evidence>
<dbReference type="InterPro" id="IPR035959">
    <property type="entry name" value="RutC-like_sf"/>
</dbReference>
<keyword evidence="5" id="KW-0547">Nucleotide-binding</keyword>
<evidence type="ECO:0000256" key="5">
    <source>
        <dbReference type="ARBA" id="ARBA00022741"/>
    </source>
</evidence>
<feature type="compositionally biased region" description="Polar residues" evidence="10">
    <location>
        <begin position="281"/>
        <end position="303"/>
    </location>
</feature>
<keyword evidence="13" id="KW-1185">Reference proteome</keyword>
<proteinExistence type="predicted"/>
<evidence type="ECO:0000256" key="7">
    <source>
        <dbReference type="ARBA" id="ARBA00029814"/>
    </source>
</evidence>
<dbReference type="GO" id="GO:0017178">
    <property type="term" value="F:diphthine-ammonia ligase activity"/>
    <property type="evidence" value="ECO:0007669"/>
    <property type="project" value="UniProtKB-EC"/>
</dbReference>
<dbReference type="InterPro" id="IPR014729">
    <property type="entry name" value="Rossmann-like_a/b/a_fold"/>
</dbReference>
<dbReference type="InterPro" id="IPR006175">
    <property type="entry name" value="YjgF/YER057c/UK114"/>
</dbReference>
<sequence length="682" mass="74413">MKYVALLSGGKDSCYNLLHCHRNGHELIAAASLGPGHGKEELDSYLYQTVGQDAIEFVARALDVPLYRRVISGTAVEQGSEYGGRTAEGRKGTLGDETEDLYALLSDVKSQHPDVQGVSVGAILSSYQRVRVEHVCRRLSLTPLCYLWQRDQAELLSEMIAAGMDAILIKVAGIGLTSDHLGKSLAQMQPTLTKLNNLYGSHICGEGGEYETLTLDCPLFKQKIVLLETETVIHSDNDFATVAYMRIKNATLEPKQSQQVEVAVPELLDEEFSAIRNVVAESQKSAGPSTSSAQNPSGSSSRTDLGPRARRIGDWIALGNIHRSLENGSSDISLEEEVRECFQQLQDRLREHSMLLSQIANINIFISDMTLFGSINAVYVEYFGTSPPARACVAVNLPSPIHVVLDCVAYADHKPADRQALHVQGLSYWAPANIGPYSQAILVDDRIFVSGQIGLIPSSLALPAPPSLAMEAALASQHADRVVQALKTNPGGGWDGYLQGLIYWLVNPGDITHLKKAHEETSQGHAPTLFVAVKELPKGALVEKQVLYHTGRRTVIDEDGEPEIISKSPTYDECSLYVGDATVSWEASRYESGGPSFAIIFGKGTSDWSDSCSQLKAVQLLVPIFKSTLSMRMFYNIHRTPPSADFKDLFGNEEPAITPIPCSFISSTKQDDWDYALCIVSA</sequence>
<organism evidence="12 13">
    <name type="scientific">Dentipellis fragilis</name>
    <dbReference type="NCBI Taxonomy" id="205917"/>
    <lineage>
        <taxon>Eukaryota</taxon>
        <taxon>Fungi</taxon>
        <taxon>Dikarya</taxon>
        <taxon>Basidiomycota</taxon>
        <taxon>Agaricomycotina</taxon>
        <taxon>Agaricomycetes</taxon>
        <taxon>Russulales</taxon>
        <taxon>Hericiaceae</taxon>
        <taxon>Dentipellis</taxon>
    </lineage>
</organism>
<name>A0A4Y9YVE6_9AGAM</name>
<keyword evidence="6" id="KW-0067">ATP-binding</keyword>
<dbReference type="InterPro" id="IPR030662">
    <property type="entry name" value="DPH6/MJ0570"/>
</dbReference>
<evidence type="ECO:0000256" key="6">
    <source>
        <dbReference type="ARBA" id="ARBA00022840"/>
    </source>
</evidence>
<comment type="caution">
    <text evidence="12">The sequence shown here is derived from an EMBL/GenBank/DDBJ whole genome shotgun (WGS) entry which is preliminary data.</text>
</comment>
<evidence type="ECO:0000256" key="9">
    <source>
        <dbReference type="ARBA" id="ARBA00048108"/>
    </source>
</evidence>
<evidence type="ECO:0000259" key="11">
    <source>
        <dbReference type="Pfam" id="PF01902"/>
    </source>
</evidence>
<keyword evidence="4" id="KW-0436">Ligase</keyword>
<evidence type="ECO:0000313" key="12">
    <source>
        <dbReference type="EMBL" id="TFY65643.1"/>
    </source>
</evidence>
<dbReference type="SUPFAM" id="SSF52402">
    <property type="entry name" value="Adenine nucleotide alpha hydrolases-like"/>
    <property type="match status" value="1"/>
</dbReference>
<evidence type="ECO:0000256" key="10">
    <source>
        <dbReference type="SAM" id="MobiDB-lite"/>
    </source>
</evidence>
<dbReference type="FunFam" id="3.90.1490.10:FF:000001">
    <property type="entry name" value="Diphthine--ammonia ligase"/>
    <property type="match status" value="1"/>
</dbReference>
<reference evidence="12 13" key="1">
    <citation type="submission" date="2019-02" db="EMBL/GenBank/DDBJ databases">
        <title>Genome sequencing of the rare red list fungi Dentipellis fragilis.</title>
        <authorList>
            <person name="Buettner E."/>
            <person name="Kellner H."/>
        </authorList>
    </citation>
    <scope>NUCLEOTIDE SEQUENCE [LARGE SCALE GENOMIC DNA]</scope>
    <source>
        <strain evidence="12 13">DSM 105465</strain>
    </source>
</reference>
<dbReference type="Pfam" id="PF01902">
    <property type="entry name" value="Diphthami_syn_2"/>
    <property type="match status" value="1"/>
</dbReference>
<dbReference type="FunFam" id="3.40.50.620:FF:000145">
    <property type="entry name" value="ATP-binding domain containing protein"/>
    <property type="match status" value="1"/>
</dbReference>
<evidence type="ECO:0000256" key="8">
    <source>
        <dbReference type="ARBA" id="ARBA00031552"/>
    </source>
</evidence>
<dbReference type="EC" id="6.3.1.14" evidence="2"/>
<protein>
    <recommendedName>
        <fullName evidence="3">Diphthine--ammonia ligase</fullName>
        <ecNumber evidence="2">6.3.1.14</ecNumber>
    </recommendedName>
    <alternativeName>
        <fullName evidence="7">Diphthamide synthase</fullName>
    </alternativeName>
    <alternativeName>
        <fullName evidence="8">Diphthamide synthetase</fullName>
    </alternativeName>
</protein>
<dbReference type="Gene3D" id="3.30.1330.40">
    <property type="entry name" value="RutC-like"/>
    <property type="match status" value="2"/>
</dbReference>
<comment type="catalytic activity">
    <reaction evidence="9">
        <text>diphthine-[translation elongation factor 2] + NH4(+) + ATP = diphthamide-[translation elongation factor 2] + AMP + diphosphate + H(+)</text>
        <dbReference type="Rhea" id="RHEA:19753"/>
        <dbReference type="Rhea" id="RHEA-COMP:10172"/>
        <dbReference type="Rhea" id="RHEA-COMP:10174"/>
        <dbReference type="ChEBI" id="CHEBI:15378"/>
        <dbReference type="ChEBI" id="CHEBI:16692"/>
        <dbReference type="ChEBI" id="CHEBI:28938"/>
        <dbReference type="ChEBI" id="CHEBI:30616"/>
        <dbReference type="ChEBI" id="CHEBI:33019"/>
        <dbReference type="ChEBI" id="CHEBI:82696"/>
        <dbReference type="ChEBI" id="CHEBI:456215"/>
        <dbReference type="EC" id="6.3.1.14"/>
    </reaction>
</comment>
<dbReference type="PANTHER" id="PTHR12196">
    <property type="entry name" value="DOMAIN OF UNKNOWN FUNCTION 71 DUF71 -CONTAINING PROTEIN"/>
    <property type="match status" value="1"/>
</dbReference>
<evidence type="ECO:0000256" key="1">
    <source>
        <dbReference type="ARBA" id="ARBA00005156"/>
    </source>
</evidence>
<evidence type="ECO:0000256" key="4">
    <source>
        <dbReference type="ARBA" id="ARBA00022598"/>
    </source>
</evidence>
<dbReference type="GO" id="GO:0017183">
    <property type="term" value="P:protein histidyl modification to diphthamide"/>
    <property type="evidence" value="ECO:0007669"/>
    <property type="project" value="TreeGrafter"/>
</dbReference>
<dbReference type="Gene3D" id="3.90.1490.10">
    <property type="entry name" value="putative n-type atp pyrophosphatase, domain 2"/>
    <property type="match status" value="1"/>
</dbReference>